<keyword evidence="2" id="KW-0812">Transmembrane</keyword>
<dbReference type="AlphaFoldDB" id="A0A1I5FPM3"/>
<reference evidence="5" key="1">
    <citation type="submission" date="2016-10" db="EMBL/GenBank/DDBJ databases">
        <authorList>
            <person name="Varghese N."/>
            <person name="Submissions S."/>
        </authorList>
    </citation>
    <scope>NUCLEOTIDE SEQUENCE [LARGE SCALE GENOMIC DNA]</scope>
    <source>
        <strain evidence="5">DSM 43161</strain>
    </source>
</reference>
<evidence type="ECO:0000313" key="4">
    <source>
        <dbReference type="EMBL" id="SFO25576.1"/>
    </source>
</evidence>
<dbReference type="Proteomes" id="UP000183642">
    <property type="component" value="Unassembled WGS sequence"/>
</dbReference>
<evidence type="ECO:0000259" key="3">
    <source>
        <dbReference type="Pfam" id="PF08044"/>
    </source>
</evidence>
<sequence>MDGSGGPRPAPPMRAADSDRAATVHVLQDAVARGLLTPDEGSDRMAAAWAAVHLRDLAPLTADLPAAPVPAPLPARTGAPGWRPLGLMAWEQVRTTVRRTPGRPGIRLALAAVLAVLLLVALGSSLLEAVFDGGPGGWGEEWDGPRDRWGELDPD</sequence>
<dbReference type="RefSeq" id="WP_177225170.1">
    <property type="nucleotide sequence ID" value="NZ_FOWE01000005.1"/>
</dbReference>
<dbReference type="InterPro" id="IPR012551">
    <property type="entry name" value="DUF1707_SHOCT-like"/>
</dbReference>
<keyword evidence="2" id="KW-1133">Transmembrane helix</keyword>
<organism evidence="4 5">
    <name type="scientific">Geodermatophilus obscurus</name>
    <dbReference type="NCBI Taxonomy" id="1861"/>
    <lineage>
        <taxon>Bacteria</taxon>
        <taxon>Bacillati</taxon>
        <taxon>Actinomycetota</taxon>
        <taxon>Actinomycetes</taxon>
        <taxon>Geodermatophilales</taxon>
        <taxon>Geodermatophilaceae</taxon>
        <taxon>Geodermatophilus</taxon>
    </lineage>
</organism>
<dbReference type="EMBL" id="FOWE01000005">
    <property type="protein sequence ID" value="SFO25576.1"/>
    <property type="molecule type" value="Genomic_DNA"/>
</dbReference>
<accession>A0A1I5FPM3</accession>
<feature type="transmembrane region" description="Helical" evidence="2">
    <location>
        <begin position="108"/>
        <end position="127"/>
    </location>
</feature>
<keyword evidence="5" id="KW-1185">Reference proteome</keyword>
<dbReference type="Pfam" id="PF08044">
    <property type="entry name" value="DUF1707"/>
    <property type="match status" value="1"/>
</dbReference>
<feature type="domain" description="DUF1707" evidence="3">
    <location>
        <begin position="13"/>
        <end position="65"/>
    </location>
</feature>
<keyword evidence="2" id="KW-0472">Membrane</keyword>
<evidence type="ECO:0000256" key="1">
    <source>
        <dbReference type="SAM" id="MobiDB-lite"/>
    </source>
</evidence>
<evidence type="ECO:0000256" key="2">
    <source>
        <dbReference type="SAM" id="Phobius"/>
    </source>
</evidence>
<evidence type="ECO:0000313" key="5">
    <source>
        <dbReference type="Proteomes" id="UP000183642"/>
    </source>
</evidence>
<protein>
    <recommendedName>
        <fullName evidence="3">DUF1707 domain-containing protein</fullName>
    </recommendedName>
</protein>
<proteinExistence type="predicted"/>
<gene>
    <name evidence="4" type="ORF">SAMN05660359_02284</name>
</gene>
<name>A0A1I5FPM3_9ACTN</name>
<feature type="region of interest" description="Disordered" evidence="1">
    <location>
        <begin position="1"/>
        <end position="20"/>
    </location>
</feature>